<protein>
    <recommendedName>
        <fullName evidence="3">HIRAN domain-containing protein</fullName>
    </recommendedName>
</protein>
<dbReference type="Pfam" id="PF08797">
    <property type="entry name" value="HIRAN"/>
    <property type="match status" value="1"/>
</dbReference>
<keyword evidence="1" id="KW-0479">Metal-binding</keyword>
<evidence type="ECO:0000259" key="3">
    <source>
        <dbReference type="Pfam" id="PF08797"/>
    </source>
</evidence>
<dbReference type="Proteomes" id="UP000216207">
    <property type="component" value="Unassembled WGS sequence"/>
</dbReference>
<dbReference type="GO" id="GO:0016818">
    <property type="term" value="F:hydrolase activity, acting on acid anhydrides, in phosphorus-containing anhydrides"/>
    <property type="evidence" value="ECO:0007669"/>
    <property type="project" value="InterPro"/>
</dbReference>
<dbReference type="GO" id="GO:0003676">
    <property type="term" value="F:nucleic acid binding"/>
    <property type="evidence" value="ECO:0007669"/>
    <property type="project" value="InterPro"/>
</dbReference>
<dbReference type="AlphaFoldDB" id="A0A268P3K3"/>
<evidence type="ECO:0000256" key="1">
    <source>
        <dbReference type="ARBA" id="ARBA00022723"/>
    </source>
</evidence>
<evidence type="ECO:0000313" key="5">
    <source>
        <dbReference type="Proteomes" id="UP000216207"/>
    </source>
</evidence>
<dbReference type="RefSeq" id="WP_095326207.1">
    <property type="nucleotide sequence ID" value="NZ_BOQQ01000003.1"/>
</dbReference>
<evidence type="ECO:0000256" key="2">
    <source>
        <dbReference type="ARBA" id="ARBA00022801"/>
    </source>
</evidence>
<name>A0A268P3K3_SHOCL</name>
<organism evidence="4 5">
    <name type="scientific">Shouchella clausii</name>
    <name type="common">Alkalihalobacillus clausii</name>
    <dbReference type="NCBI Taxonomy" id="79880"/>
    <lineage>
        <taxon>Bacteria</taxon>
        <taxon>Bacillati</taxon>
        <taxon>Bacillota</taxon>
        <taxon>Bacilli</taxon>
        <taxon>Bacillales</taxon>
        <taxon>Bacillaceae</taxon>
        <taxon>Shouchella</taxon>
    </lineage>
</organism>
<proteinExistence type="predicted"/>
<dbReference type="InterPro" id="IPR014905">
    <property type="entry name" value="HIRAN"/>
</dbReference>
<reference evidence="4 5" key="1">
    <citation type="submission" date="2017-07" db="EMBL/GenBank/DDBJ databases">
        <title>Isolation and whole genome analysis of endospore-forming bacteria from heroin.</title>
        <authorList>
            <person name="Kalinowski J."/>
            <person name="Ahrens B."/>
            <person name="Al-Dilaimi A."/>
            <person name="Winkler A."/>
            <person name="Wibberg D."/>
            <person name="Schleenbecker U."/>
            <person name="Ruckert C."/>
            <person name="Wolfel R."/>
            <person name="Grass G."/>
        </authorList>
    </citation>
    <scope>NUCLEOTIDE SEQUENCE [LARGE SCALE GENOMIC DNA]</scope>
    <source>
        <strain evidence="4 5">7539</strain>
    </source>
</reference>
<comment type="caution">
    <text evidence="4">The sequence shown here is derived from an EMBL/GenBank/DDBJ whole genome shotgun (WGS) entry which is preliminary data.</text>
</comment>
<evidence type="ECO:0000313" key="4">
    <source>
        <dbReference type="EMBL" id="PAE90332.1"/>
    </source>
</evidence>
<keyword evidence="2" id="KW-0378">Hydrolase</keyword>
<dbReference type="EMBL" id="NPCC01000005">
    <property type="protein sequence ID" value="PAE90332.1"/>
    <property type="molecule type" value="Genomic_DNA"/>
</dbReference>
<sequence>MSELLLTFAIILLVLSIVLTIRNSKKKKSEELRLIAEEQAATLEEKSPPKPTHEHFEFKVVGVTKKNEDGKEIQAILKKIASSYKKSGELESYDGMTNKEIAEWGLSVGEFEGQYVHHKIELRPDPDNEYDKNAIKVYLKDAEGNNYHVGYVGEEQNLALKNILDNENITGISAEFIGGKYKHADYDPIKDKDIVTIGEEVTRGLKVDLSYRI</sequence>
<dbReference type="Gene3D" id="3.30.70.2330">
    <property type="match status" value="1"/>
</dbReference>
<dbReference type="GO" id="GO:0008270">
    <property type="term" value="F:zinc ion binding"/>
    <property type="evidence" value="ECO:0007669"/>
    <property type="project" value="InterPro"/>
</dbReference>
<feature type="domain" description="HIRAN" evidence="3">
    <location>
        <begin position="118"/>
        <end position="170"/>
    </location>
</feature>
<accession>A0A268P3K3</accession>
<gene>
    <name evidence="4" type="ORF">CHH72_04955</name>
</gene>